<dbReference type="Gene3D" id="3.40.50.1220">
    <property type="entry name" value="TPP-binding domain"/>
    <property type="match status" value="1"/>
</dbReference>
<reference evidence="14" key="2">
    <citation type="submission" date="2021-01" db="EMBL/GenBank/DDBJ databases">
        <authorList>
            <person name="Schikora-Tamarit M.A."/>
        </authorList>
    </citation>
    <scope>NUCLEOTIDE SEQUENCE</scope>
    <source>
        <strain evidence="14">CBS2887</strain>
    </source>
</reference>
<feature type="binding site" evidence="9">
    <location>
        <begin position="36"/>
        <end position="40"/>
    </location>
    <ligand>
        <name>NAD(+)</name>
        <dbReference type="ChEBI" id="CHEBI:57540"/>
    </ligand>
</feature>
<dbReference type="PANTHER" id="PTHR11085">
    <property type="entry name" value="NAD-DEPENDENT PROTEIN DEACYLASE SIRTUIN-5, MITOCHONDRIAL-RELATED"/>
    <property type="match status" value="1"/>
</dbReference>
<keyword evidence="15" id="KW-1185">Reference proteome</keyword>
<keyword evidence="4 7" id="KW-0479">Metal-binding</keyword>
<feature type="coiled-coil region" evidence="12">
    <location>
        <begin position="289"/>
        <end position="316"/>
    </location>
</feature>
<evidence type="ECO:0000256" key="7">
    <source>
        <dbReference type="PIRNR" id="PIRNR037938"/>
    </source>
</evidence>
<dbReference type="InterPro" id="IPR050134">
    <property type="entry name" value="NAD-dep_sirtuin_deacylases"/>
</dbReference>
<comment type="similarity">
    <text evidence="1 7">Belongs to the sirtuin family. Class I subfamily.</text>
</comment>
<feature type="binding site" evidence="9">
    <location>
        <begin position="46"/>
        <end position="48"/>
    </location>
    <ligand>
        <name>NAD(+)</name>
        <dbReference type="ChEBI" id="CHEBI:57540"/>
    </ligand>
</feature>
<dbReference type="GO" id="GO:0017136">
    <property type="term" value="F:histone deacetylase activity, NAD-dependent"/>
    <property type="evidence" value="ECO:0007669"/>
    <property type="project" value="InterPro"/>
</dbReference>
<dbReference type="OrthoDB" id="420264at2759"/>
<dbReference type="GO" id="GO:0070403">
    <property type="term" value="F:NAD+ binding"/>
    <property type="evidence" value="ECO:0007669"/>
    <property type="project" value="UniProtKB-UniRule"/>
</dbReference>
<feature type="domain" description="Deacetylase sirtuin-type" evidence="13">
    <location>
        <begin position="9"/>
        <end position="293"/>
    </location>
</feature>
<evidence type="ECO:0000256" key="1">
    <source>
        <dbReference type="ARBA" id="ARBA00006924"/>
    </source>
</evidence>
<dbReference type="PROSITE" id="PS50305">
    <property type="entry name" value="SIRTUIN"/>
    <property type="match status" value="1"/>
</dbReference>
<feature type="binding site" evidence="10 11">
    <location>
        <position position="170"/>
    </location>
    <ligand>
        <name>Zn(2+)</name>
        <dbReference type="ChEBI" id="CHEBI:29105"/>
    </ligand>
</feature>
<feature type="binding site" evidence="10 11">
    <location>
        <position position="173"/>
    </location>
    <ligand>
        <name>Zn(2+)</name>
        <dbReference type="ChEBI" id="CHEBI:29105"/>
    </ligand>
</feature>
<evidence type="ECO:0000256" key="3">
    <source>
        <dbReference type="ARBA" id="ARBA00022679"/>
    </source>
</evidence>
<dbReference type="GO" id="GO:0005634">
    <property type="term" value="C:nucleus"/>
    <property type="evidence" value="ECO:0007669"/>
    <property type="project" value="TreeGrafter"/>
</dbReference>
<dbReference type="InterPro" id="IPR003000">
    <property type="entry name" value="Sirtuin"/>
</dbReference>
<comment type="catalytic activity">
    <reaction evidence="7">
        <text>N(6)-acetyl-L-lysyl-[protein] + NAD(+) + H2O = 2''-O-acetyl-ADP-D-ribose + nicotinamide + L-lysyl-[protein]</text>
        <dbReference type="Rhea" id="RHEA:43636"/>
        <dbReference type="Rhea" id="RHEA-COMP:9752"/>
        <dbReference type="Rhea" id="RHEA-COMP:10731"/>
        <dbReference type="ChEBI" id="CHEBI:15377"/>
        <dbReference type="ChEBI" id="CHEBI:17154"/>
        <dbReference type="ChEBI" id="CHEBI:29969"/>
        <dbReference type="ChEBI" id="CHEBI:57540"/>
        <dbReference type="ChEBI" id="CHEBI:61930"/>
        <dbReference type="ChEBI" id="CHEBI:83767"/>
        <dbReference type="EC" id="2.3.1.286"/>
    </reaction>
</comment>
<feature type="binding site" evidence="9">
    <location>
        <begin position="240"/>
        <end position="242"/>
    </location>
    <ligand>
        <name>NAD(+)</name>
        <dbReference type="ChEBI" id="CHEBI:57540"/>
    </ligand>
</feature>
<evidence type="ECO:0000256" key="10">
    <source>
        <dbReference type="PIRSR" id="PIRSR037938-3"/>
    </source>
</evidence>
<evidence type="ECO:0000313" key="14">
    <source>
        <dbReference type="EMBL" id="KAH3678248.1"/>
    </source>
</evidence>
<dbReference type="Pfam" id="PF02146">
    <property type="entry name" value="SIR2"/>
    <property type="match status" value="1"/>
</dbReference>
<keyword evidence="12" id="KW-0175">Coiled coil</keyword>
<organism evidence="14 15">
    <name type="scientific">Wickerhamomyces pijperi</name>
    <name type="common">Yeast</name>
    <name type="synonym">Pichia pijperi</name>
    <dbReference type="NCBI Taxonomy" id="599730"/>
    <lineage>
        <taxon>Eukaryota</taxon>
        <taxon>Fungi</taxon>
        <taxon>Dikarya</taxon>
        <taxon>Ascomycota</taxon>
        <taxon>Saccharomycotina</taxon>
        <taxon>Saccharomycetes</taxon>
        <taxon>Phaffomycetales</taxon>
        <taxon>Wickerhamomycetaceae</taxon>
        <taxon>Wickerhamomyces</taxon>
    </lineage>
</organism>
<sequence length="344" mass="39310">MSKDLDTESNSDNPQLTQFIKHLSQDHVKFLVLTGAGISTSSGIPDFRSPETGLYHNLSRLQLPYAEAVFDIDYFQKNPNPFMLLCKELYPGQYIPSAFHLFIRLLQDHGKLHRVYTQNIDTLERIAGVDDDLIIEAHGSFEGNHCIECHEEFDQENYKLLVLKGEVVKCWKCQGLVKPDIVFFGESLPKKFFDQWDQDVKQLKKSDQFVALTAGTSLTVYPFASLPSEIPRKIPRILVNLENVGDFKSKPRDSDLLVLGDIEQFILKVIKEAGWWDEYLKLRNEIVEKLGLQTKKETVEEKVDDITKEIEQELEQENEGSSSDDQLDELTVAVETLDLKANTA</sequence>
<dbReference type="Proteomes" id="UP000774326">
    <property type="component" value="Unassembled WGS sequence"/>
</dbReference>
<dbReference type="EC" id="2.3.1.286" evidence="7"/>
<evidence type="ECO:0000256" key="11">
    <source>
        <dbReference type="PROSITE-ProRule" id="PRU00236"/>
    </source>
</evidence>
<dbReference type="PANTHER" id="PTHR11085:SF6">
    <property type="entry name" value="NAD-DEPENDENT PROTEIN DEACETYLASE SIRTUIN-2"/>
    <property type="match status" value="1"/>
</dbReference>
<protein>
    <recommendedName>
        <fullName evidence="7">NAD-dependent protein deacetylase</fullName>
        <ecNumber evidence="7">2.3.1.286</ecNumber>
    </recommendedName>
</protein>
<evidence type="ECO:0000259" key="13">
    <source>
        <dbReference type="PROSITE" id="PS50305"/>
    </source>
</evidence>
<comment type="cofactor">
    <cofactor evidence="10">
        <name>Zn(2+)</name>
        <dbReference type="ChEBI" id="CHEBI:29105"/>
    </cofactor>
    <text evidence="10">Binds 1 zinc ion per subunit.</text>
</comment>
<reference evidence="14" key="1">
    <citation type="journal article" date="2021" name="Open Biol.">
        <title>Shared evolutionary footprints suggest mitochondrial oxidative damage underlies multiple complex I losses in fungi.</title>
        <authorList>
            <person name="Schikora-Tamarit M.A."/>
            <person name="Marcet-Houben M."/>
            <person name="Nosek J."/>
            <person name="Gabaldon T."/>
        </authorList>
    </citation>
    <scope>NUCLEOTIDE SEQUENCE</scope>
    <source>
        <strain evidence="14">CBS2887</strain>
    </source>
</reference>
<keyword evidence="6 7" id="KW-0520">NAD</keyword>
<dbReference type="InterPro" id="IPR017328">
    <property type="entry name" value="Sirtuin_class_I"/>
</dbReference>
<accession>A0A9P8PTU7</accession>
<dbReference type="SUPFAM" id="SSF52467">
    <property type="entry name" value="DHS-like NAD/FAD-binding domain"/>
    <property type="match status" value="1"/>
</dbReference>
<feature type="binding site" evidence="10 11">
    <location>
        <position position="146"/>
    </location>
    <ligand>
        <name>Zn(2+)</name>
        <dbReference type="ChEBI" id="CHEBI:29105"/>
    </ligand>
</feature>
<feature type="binding site" evidence="9">
    <location>
        <begin position="216"/>
        <end position="217"/>
    </location>
    <ligand>
        <name>NAD(+)</name>
        <dbReference type="ChEBI" id="CHEBI:57540"/>
    </ligand>
</feature>
<dbReference type="InterPro" id="IPR026591">
    <property type="entry name" value="Sirtuin_cat_small_dom_sf"/>
</dbReference>
<evidence type="ECO:0000256" key="12">
    <source>
        <dbReference type="SAM" id="Coils"/>
    </source>
</evidence>
<dbReference type="PIRSF" id="PIRSF037938">
    <property type="entry name" value="SIR2_euk"/>
    <property type="match status" value="1"/>
</dbReference>
<comment type="caution">
    <text evidence="14">The sequence shown here is derived from an EMBL/GenBank/DDBJ whole genome shotgun (WGS) entry which is preliminary data.</text>
</comment>
<keyword evidence="3 7" id="KW-0808">Transferase</keyword>
<feature type="active site" description="Proton acceptor" evidence="8 11">
    <location>
        <position position="138"/>
    </location>
</feature>
<evidence type="ECO:0000256" key="6">
    <source>
        <dbReference type="ARBA" id="ARBA00023027"/>
    </source>
</evidence>
<evidence type="ECO:0000256" key="9">
    <source>
        <dbReference type="PIRSR" id="PIRSR037938-2"/>
    </source>
</evidence>
<dbReference type="InterPro" id="IPR026590">
    <property type="entry name" value="Ssirtuin_cat_dom"/>
</dbReference>
<dbReference type="EMBL" id="JAEUBG010005120">
    <property type="protein sequence ID" value="KAH3678248.1"/>
    <property type="molecule type" value="Genomic_DNA"/>
</dbReference>
<gene>
    <name evidence="14" type="ORF">WICPIJ_008883</name>
</gene>
<evidence type="ECO:0000256" key="5">
    <source>
        <dbReference type="ARBA" id="ARBA00022833"/>
    </source>
</evidence>
<dbReference type="AlphaFoldDB" id="A0A9P8PTU7"/>
<dbReference type="Gene3D" id="3.30.1600.10">
    <property type="entry name" value="SIR2/SIRT2 'Small Domain"/>
    <property type="match status" value="1"/>
</dbReference>
<dbReference type="GO" id="GO:0008270">
    <property type="term" value="F:zinc ion binding"/>
    <property type="evidence" value="ECO:0007669"/>
    <property type="project" value="UniProtKB-UniRule"/>
</dbReference>
<feature type="binding site" evidence="10 11">
    <location>
        <position position="149"/>
    </location>
    <ligand>
        <name>Zn(2+)</name>
        <dbReference type="ChEBI" id="CHEBI:29105"/>
    </ligand>
</feature>
<evidence type="ECO:0000256" key="4">
    <source>
        <dbReference type="ARBA" id="ARBA00022723"/>
    </source>
</evidence>
<keyword evidence="5 7" id="KW-0862">Zinc</keyword>
<name>A0A9P8PTU7_WICPI</name>
<feature type="binding site" evidence="9">
    <location>
        <begin position="118"/>
        <end position="121"/>
    </location>
    <ligand>
        <name>NAD(+)</name>
        <dbReference type="ChEBI" id="CHEBI:57540"/>
    </ligand>
</feature>
<evidence type="ECO:0000256" key="2">
    <source>
        <dbReference type="ARBA" id="ARBA00022491"/>
    </source>
</evidence>
<dbReference type="InterPro" id="IPR029035">
    <property type="entry name" value="DHS-like_NAD/FAD-binding_dom"/>
</dbReference>
<evidence type="ECO:0000313" key="15">
    <source>
        <dbReference type="Proteomes" id="UP000774326"/>
    </source>
</evidence>
<evidence type="ECO:0000256" key="8">
    <source>
        <dbReference type="PIRSR" id="PIRSR037938-1"/>
    </source>
</evidence>
<proteinExistence type="inferred from homology"/>
<keyword evidence="2" id="KW-0678">Repressor</keyword>